<evidence type="ECO:0000313" key="1">
    <source>
        <dbReference type="EMBL" id="QXT62761.1"/>
    </source>
</evidence>
<gene>
    <name evidence="1" type="ORF">KDB89_13660</name>
</gene>
<evidence type="ECO:0000313" key="2">
    <source>
        <dbReference type="Proteomes" id="UP000824504"/>
    </source>
</evidence>
<dbReference type="Proteomes" id="UP000824504">
    <property type="component" value="Chromosome"/>
</dbReference>
<dbReference type="RefSeq" id="WP_219081944.1">
    <property type="nucleotide sequence ID" value="NZ_CP079216.1"/>
</dbReference>
<name>A0ABX8SHA1_9ACTN</name>
<dbReference type="EMBL" id="CP079216">
    <property type="protein sequence ID" value="QXT62761.1"/>
    <property type="molecule type" value="Genomic_DNA"/>
</dbReference>
<keyword evidence="2" id="KW-1185">Reference proteome</keyword>
<organism evidence="1 2">
    <name type="scientific">Tessaracoccus palaemonis</name>
    <dbReference type="NCBI Taxonomy" id="2829499"/>
    <lineage>
        <taxon>Bacteria</taxon>
        <taxon>Bacillati</taxon>
        <taxon>Actinomycetota</taxon>
        <taxon>Actinomycetes</taxon>
        <taxon>Propionibacteriales</taxon>
        <taxon>Propionibacteriaceae</taxon>
        <taxon>Tessaracoccus</taxon>
    </lineage>
</organism>
<protein>
    <recommendedName>
        <fullName evidence="3">Phage tail protein</fullName>
    </recommendedName>
</protein>
<reference evidence="1 2" key="1">
    <citation type="submission" date="2021-07" db="EMBL/GenBank/DDBJ databases">
        <title>complete genome sequencing of Tessaracoccus sp.J1M15.</title>
        <authorList>
            <person name="Bae J.-W."/>
            <person name="Kim D.-y."/>
        </authorList>
    </citation>
    <scope>NUCLEOTIDE SEQUENCE [LARGE SCALE GENOMIC DNA]</scope>
    <source>
        <strain evidence="1 2">J1M15</strain>
    </source>
</reference>
<accession>A0ABX8SHA1</accession>
<evidence type="ECO:0008006" key="3">
    <source>
        <dbReference type="Google" id="ProtNLM"/>
    </source>
</evidence>
<sequence length="345" mass="37077">MHDSWRVDLLDRLDNTKCELPRLASGQLSWKSDQAVPGSGSITWTRDPGVDIDWLNDRLRVTHIGDDGETPMGVWLPSMPGWDVDGPVTRAPISLSDKVELLNWPIGAWLTLPKGTLVTAKVAEIVRARGGGATQSTDSTEALTKAMTWEPTATWLTVVNDLLTAITYLPLTADMAGRLVVAPYVAPDKRIPVATYGGADDELRLKPQWSDRSELFAMPTGVRLYVSRGGTTKGFIGSADLPDSHPLSAANRGGIPRLLTESSDATTRAKAAAAAQRRLDELMQLTRTITVKHPVDAVQVGDLITHGPLGINATVVDRNVTLGTGAVVEDSVQHTSTGGELPWPT</sequence>
<proteinExistence type="predicted"/>